<accession>A0A084SEZ9</accession>
<name>A0A084SEZ9_9BACT</name>
<protein>
    <submittedName>
        <fullName evidence="1">Uncharacterized protein</fullName>
    </submittedName>
</protein>
<sequence>MHPLAVEQELRNTGSTPWRLAGAVLVGPQGVEWKVLGVWQREPIAPGEKRFIWVELEMEAAAARGTFTLKPWGQEASGGGQFFDGVSFP</sequence>
<dbReference type="AlphaFoldDB" id="A0A084SEZ9"/>
<evidence type="ECO:0000313" key="1">
    <source>
        <dbReference type="EMBL" id="KFA87034.1"/>
    </source>
</evidence>
<organism evidence="1 2">
    <name type="scientific">Archangium violaceum Cb vi76</name>
    <dbReference type="NCBI Taxonomy" id="1406225"/>
    <lineage>
        <taxon>Bacteria</taxon>
        <taxon>Pseudomonadati</taxon>
        <taxon>Myxococcota</taxon>
        <taxon>Myxococcia</taxon>
        <taxon>Myxococcales</taxon>
        <taxon>Cystobacterineae</taxon>
        <taxon>Archangiaceae</taxon>
        <taxon>Archangium</taxon>
    </lineage>
</organism>
<gene>
    <name evidence="1" type="ORF">Q664_50645</name>
</gene>
<dbReference type="EMBL" id="JPMI01000403">
    <property type="protein sequence ID" value="KFA87034.1"/>
    <property type="molecule type" value="Genomic_DNA"/>
</dbReference>
<proteinExistence type="predicted"/>
<reference evidence="1 2" key="1">
    <citation type="submission" date="2014-07" db="EMBL/GenBank/DDBJ databases">
        <title>Draft Genome Sequence of Gephyronic Acid Producer, Cystobacter violaceus Strain Cb vi76.</title>
        <authorList>
            <person name="Stevens D.C."/>
            <person name="Young J."/>
            <person name="Carmichael R."/>
            <person name="Tan J."/>
            <person name="Taylor R.E."/>
        </authorList>
    </citation>
    <scope>NUCLEOTIDE SEQUENCE [LARGE SCALE GENOMIC DNA]</scope>
    <source>
        <strain evidence="1 2">Cb vi76</strain>
    </source>
</reference>
<evidence type="ECO:0000313" key="2">
    <source>
        <dbReference type="Proteomes" id="UP000028547"/>
    </source>
</evidence>
<comment type="caution">
    <text evidence="1">The sequence shown here is derived from an EMBL/GenBank/DDBJ whole genome shotgun (WGS) entry which is preliminary data.</text>
</comment>
<dbReference type="RefSeq" id="WP_043413802.1">
    <property type="nucleotide sequence ID" value="NZ_JPMI01000403.1"/>
</dbReference>
<dbReference type="Proteomes" id="UP000028547">
    <property type="component" value="Unassembled WGS sequence"/>
</dbReference>